<organism evidence="2 3">
    <name type="scientific">Sphaerisporangium dianthi</name>
    <dbReference type="NCBI Taxonomy" id="1436120"/>
    <lineage>
        <taxon>Bacteria</taxon>
        <taxon>Bacillati</taxon>
        <taxon>Actinomycetota</taxon>
        <taxon>Actinomycetes</taxon>
        <taxon>Streptosporangiales</taxon>
        <taxon>Streptosporangiaceae</taxon>
        <taxon>Sphaerisporangium</taxon>
    </lineage>
</organism>
<feature type="transmembrane region" description="Helical" evidence="1">
    <location>
        <begin position="80"/>
        <end position="99"/>
    </location>
</feature>
<keyword evidence="1" id="KW-0472">Membrane</keyword>
<dbReference type="RefSeq" id="WP_380843927.1">
    <property type="nucleotide sequence ID" value="NZ_JBHSFP010000018.1"/>
</dbReference>
<evidence type="ECO:0000313" key="2">
    <source>
        <dbReference type="EMBL" id="MFC4533971.1"/>
    </source>
</evidence>
<feature type="transmembrane region" description="Helical" evidence="1">
    <location>
        <begin position="280"/>
        <end position="306"/>
    </location>
</feature>
<feature type="transmembrane region" description="Helical" evidence="1">
    <location>
        <begin position="106"/>
        <end position="129"/>
    </location>
</feature>
<evidence type="ECO:0000256" key="1">
    <source>
        <dbReference type="SAM" id="Phobius"/>
    </source>
</evidence>
<keyword evidence="3" id="KW-1185">Reference proteome</keyword>
<keyword evidence="1" id="KW-0812">Transmembrane</keyword>
<feature type="transmembrane region" description="Helical" evidence="1">
    <location>
        <begin position="191"/>
        <end position="216"/>
    </location>
</feature>
<name>A0ABV9CLS9_9ACTN</name>
<feature type="transmembrane region" description="Helical" evidence="1">
    <location>
        <begin position="12"/>
        <end position="31"/>
    </location>
</feature>
<feature type="transmembrane region" description="Helical" evidence="1">
    <location>
        <begin position="155"/>
        <end position="179"/>
    </location>
</feature>
<gene>
    <name evidence="2" type="ORF">ACFO60_24680</name>
</gene>
<proteinExistence type="predicted"/>
<evidence type="ECO:0000313" key="3">
    <source>
        <dbReference type="Proteomes" id="UP001596004"/>
    </source>
</evidence>
<comment type="caution">
    <text evidence="2">The sequence shown here is derived from an EMBL/GenBank/DDBJ whole genome shotgun (WGS) entry which is preliminary data.</text>
</comment>
<feature type="transmembrane region" description="Helical" evidence="1">
    <location>
        <begin position="326"/>
        <end position="349"/>
    </location>
</feature>
<feature type="transmembrane region" description="Helical" evidence="1">
    <location>
        <begin position="251"/>
        <end position="273"/>
    </location>
</feature>
<dbReference type="Proteomes" id="UP001596004">
    <property type="component" value="Unassembled WGS sequence"/>
</dbReference>
<reference evidence="3" key="1">
    <citation type="journal article" date="2019" name="Int. J. Syst. Evol. Microbiol.">
        <title>The Global Catalogue of Microorganisms (GCM) 10K type strain sequencing project: providing services to taxonomists for standard genome sequencing and annotation.</title>
        <authorList>
            <consortium name="The Broad Institute Genomics Platform"/>
            <consortium name="The Broad Institute Genome Sequencing Center for Infectious Disease"/>
            <person name="Wu L."/>
            <person name="Ma J."/>
        </authorList>
    </citation>
    <scope>NUCLEOTIDE SEQUENCE [LARGE SCALE GENOMIC DNA]</scope>
    <source>
        <strain evidence="3">CGMCC 4.7132</strain>
    </source>
</reference>
<accession>A0ABV9CLS9</accession>
<dbReference type="EMBL" id="JBHSFP010000018">
    <property type="protein sequence ID" value="MFC4533971.1"/>
    <property type="molecule type" value="Genomic_DNA"/>
</dbReference>
<sequence length="374" mass="38714">MPADESARSRRAWAAAIPAQVAVSGAVVYLLDRTAIRSAADHVLRTLDVIDAAGTRRLAEGTRDELARYAEQATADTRPVLYFFLLATGLFTGVCVLLWRASPRATAAGLMLFGALTPPYLAGLAFVALTDLTTELWAGRSSEAGDLLENAMHGWYAPAHAAVLGAAAMAYVVTVFTLARPATTGRRTTPAPWAAQVIMLQLPLAGAIVAVLNFVAIGEAGRAAREIASGPRAAEYAGAGDSYIGPVTGAAWTYAALFAAAGAVMLVLAAIAWRTGLSAPLLVAHGVAWPAYLLLLVAASAASPFILSGAGGEPFPEVLHSGPAWYPPAIVTLSSIAAVAAIAVQVMLVRSSAARGRARRRCSGPFSRSASPRE</sequence>
<protein>
    <submittedName>
        <fullName evidence="2">Uncharacterized protein</fullName>
    </submittedName>
</protein>
<keyword evidence="1" id="KW-1133">Transmembrane helix</keyword>